<dbReference type="AlphaFoldDB" id="A0AAE4MW69"/>
<comment type="caution">
    <text evidence="3">The sequence shown here is derived from an EMBL/GenBank/DDBJ whole genome shotgun (WGS) entry which is preliminary data.</text>
</comment>
<dbReference type="PANTHER" id="PTHR35191">
    <property type="entry name" value="PROPHAGE SIDE TAIL FIBER PROTEIN HOMOLOG STFQ-RELATED"/>
    <property type="match status" value="1"/>
</dbReference>
<feature type="region of interest" description="Disordered" evidence="1">
    <location>
        <begin position="296"/>
        <end position="317"/>
    </location>
</feature>
<proteinExistence type="predicted"/>
<dbReference type="RefSeq" id="WP_316938742.1">
    <property type="nucleotide sequence ID" value="NZ_JAWHXQ010000023.1"/>
</dbReference>
<feature type="domain" description="Phage tail fibre protein N-terminal" evidence="2">
    <location>
        <begin position="4"/>
        <end position="149"/>
    </location>
</feature>
<evidence type="ECO:0000256" key="1">
    <source>
        <dbReference type="SAM" id="MobiDB-lite"/>
    </source>
</evidence>
<dbReference type="PANTHER" id="PTHR35191:SF1">
    <property type="entry name" value="PROPHAGE SIDE TAIL FIBER PROTEIN HOMOLOG STFQ-RELATED"/>
    <property type="match status" value="1"/>
</dbReference>
<sequence length="382" mass="41273">MGEKRFSAVLTPEGEAAIAHAALSGEPVGFSYMAVGDGGGISPVTASLMTGLINERYRAPLNRLVIADQGANVIRAEMIMPPQVGGFWLREAALYDDEGVCLAVANLPESYKPLLAEGSGRLQSVNLWIAVSNTADVELKADPSVILASVEEVNRAKNEAKDYTDELIGDLEKSIDLDMDAAKDYTDKAVSELDKNTQKAIADAVKKAVSDAWEQDNPVGTTRFFIQNLNPNERWPWSQWVYTGENKTIRVGKADGSNVGQTGGSDNVTLQRANLPAVRIDVNGETSELPAHELTTRGAGRHKHRGGMAAPGEAWDGNYIVGSDNDSHRTRNNTSEADDHTHVIDVQAHKHNTTGKTDNLGEGKLFSVVEAHTLLMCWSRVA</sequence>
<organism evidence="3 4">
    <name type="scientific">Klebsiella quasipneumoniae subsp. similipneumoniae</name>
    <dbReference type="NCBI Taxonomy" id="1463164"/>
    <lineage>
        <taxon>Bacteria</taxon>
        <taxon>Pseudomonadati</taxon>
        <taxon>Pseudomonadota</taxon>
        <taxon>Gammaproteobacteria</taxon>
        <taxon>Enterobacterales</taxon>
        <taxon>Enterobacteriaceae</taxon>
        <taxon>Klebsiella/Raoultella group</taxon>
        <taxon>Klebsiella</taxon>
        <taxon>Klebsiella pneumoniae complex</taxon>
    </lineage>
</organism>
<dbReference type="Proteomes" id="UP001187239">
    <property type="component" value="Unassembled WGS sequence"/>
</dbReference>
<dbReference type="InterPro" id="IPR051934">
    <property type="entry name" value="Phage_Tail_Fiber_Structural"/>
</dbReference>
<name>A0AAE4MW69_9ENTR</name>
<evidence type="ECO:0000313" key="4">
    <source>
        <dbReference type="Proteomes" id="UP001187239"/>
    </source>
</evidence>
<evidence type="ECO:0000313" key="3">
    <source>
        <dbReference type="EMBL" id="MDV0614074.1"/>
    </source>
</evidence>
<reference evidence="3" key="1">
    <citation type="submission" date="2023-10" db="EMBL/GenBank/DDBJ databases">
        <title>Surveillance and assessment of the effects of hospital wastewater treatment on clearance of pathogenic bacterial and antimicrobial resistance genes.</title>
        <authorList>
            <person name="Wu Y."/>
        </authorList>
    </citation>
    <scope>NUCLEOTIDE SEQUENCE</scope>
    <source>
        <strain evidence="3">23-M-SY-8</strain>
    </source>
</reference>
<dbReference type="InterPro" id="IPR022225">
    <property type="entry name" value="Phage_tail_fibre_N"/>
</dbReference>
<gene>
    <name evidence="3" type="ORF">RZO73_26590</name>
</gene>
<protein>
    <submittedName>
        <fullName evidence="3">Phage tail protein</fullName>
    </submittedName>
</protein>
<evidence type="ECO:0000259" key="2">
    <source>
        <dbReference type="Pfam" id="PF12571"/>
    </source>
</evidence>
<accession>A0AAE4MW69</accession>
<dbReference type="Pfam" id="PF12571">
    <property type="entry name" value="Phage_tail_fib"/>
    <property type="match status" value="1"/>
</dbReference>
<dbReference type="EMBL" id="JAWHXQ010000023">
    <property type="protein sequence ID" value="MDV0614074.1"/>
    <property type="molecule type" value="Genomic_DNA"/>
</dbReference>